<gene>
    <name evidence="2" type="ORF">ICI42_18545</name>
</gene>
<reference evidence="2" key="1">
    <citation type="submission" date="2020-09" db="EMBL/GenBank/DDBJ databases">
        <title>Genome seq and assembly of Tianweitania sp.</title>
        <authorList>
            <person name="Chhetri G."/>
        </authorList>
    </citation>
    <scope>NUCLEOTIDE SEQUENCE</scope>
    <source>
        <strain evidence="2">Rool2</strain>
    </source>
</reference>
<sequence>MDNGRETDNSDEKLRRKRHLGWMLLAWPLLIIGALALKYVGLDSEDHLMALVVIPPLTFLLGLYFMKDVVTAFVFFVLPVLLYFVGRGVIAGLSP</sequence>
<feature type="transmembrane region" description="Helical" evidence="1">
    <location>
        <begin position="47"/>
        <end position="66"/>
    </location>
</feature>
<keyword evidence="3" id="KW-1185">Reference proteome</keyword>
<keyword evidence="1" id="KW-1133">Transmembrane helix</keyword>
<keyword evidence="1" id="KW-0472">Membrane</keyword>
<keyword evidence="1" id="KW-0812">Transmembrane</keyword>
<organism evidence="2 3">
    <name type="scientific">Oryzicola mucosus</name>
    <dbReference type="NCBI Taxonomy" id="2767425"/>
    <lineage>
        <taxon>Bacteria</taxon>
        <taxon>Pseudomonadati</taxon>
        <taxon>Pseudomonadota</taxon>
        <taxon>Alphaproteobacteria</taxon>
        <taxon>Hyphomicrobiales</taxon>
        <taxon>Phyllobacteriaceae</taxon>
        <taxon>Oryzicola</taxon>
    </lineage>
</organism>
<dbReference type="AlphaFoldDB" id="A0A8J6PX13"/>
<accession>A0A8J6PX13</accession>
<feature type="transmembrane region" description="Helical" evidence="1">
    <location>
        <begin position="73"/>
        <end position="93"/>
    </location>
</feature>
<evidence type="ECO:0000256" key="1">
    <source>
        <dbReference type="SAM" id="Phobius"/>
    </source>
</evidence>
<evidence type="ECO:0000313" key="3">
    <source>
        <dbReference type="Proteomes" id="UP000643405"/>
    </source>
</evidence>
<dbReference type="Proteomes" id="UP000643405">
    <property type="component" value="Unassembled WGS sequence"/>
</dbReference>
<proteinExistence type="predicted"/>
<comment type="caution">
    <text evidence="2">The sequence shown here is derived from an EMBL/GenBank/DDBJ whole genome shotgun (WGS) entry which is preliminary data.</text>
</comment>
<dbReference type="RefSeq" id="WP_188166093.1">
    <property type="nucleotide sequence ID" value="NZ_JACVVX010000006.1"/>
</dbReference>
<protein>
    <submittedName>
        <fullName evidence="2">Uncharacterized protein</fullName>
    </submittedName>
</protein>
<name>A0A8J6PX13_9HYPH</name>
<evidence type="ECO:0000313" key="2">
    <source>
        <dbReference type="EMBL" id="MBD0416656.1"/>
    </source>
</evidence>
<feature type="transmembrane region" description="Helical" evidence="1">
    <location>
        <begin position="20"/>
        <end position="41"/>
    </location>
</feature>
<dbReference type="EMBL" id="JACVVX010000006">
    <property type="protein sequence ID" value="MBD0416656.1"/>
    <property type="molecule type" value="Genomic_DNA"/>
</dbReference>